<feature type="compositionally biased region" description="Basic and acidic residues" evidence="1">
    <location>
        <begin position="947"/>
        <end position="966"/>
    </location>
</feature>
<sequence>MKKATDRLFSRPLQPREQRRDAASVGGETPRRPVAPKHLNTSLQVQPVAGSPLSSSPSSFSACSSPGRARCAPSRGSSLLSASPSPSCRVLCPSVESADTCSLPAAAGPPSCESRSLASSPHSPPSLSTPSRNPLFPSCAPASVPRPQPGRTQTARSPPTVRRGVAYMIFSQTFYAGQEQADDIVVPLHVTKAVFGTSLRRKKGWVTWYDSRSHRLSSTSIGQWLAESRARFLLSLRTDPRDGEGSAGRQVVEAEDRLRSGRGRGSARNEGKKGDFRTRVDRLAAAGEREENPEERGKRDDEEGSAERRETMERGEPSETDAGRACPGGEASPTGLQGTHSRDWNREGNAGEGKPCILSGHRSKGQKTEGEEDEGSRCAREMGEEGELGAFRQIRRSLGERDSSVLPGTSASPTFPSFCSSLSPGFSFPSQSSFSCSSLISRSSVSVEEASTFSTSASCRACGRGGPSSCPSSSSYSSFSSASRFSSAAPSPCPVFADVRWPSFACEGKRARALYVFLFLHGMSPPGVDPDVTENWGNLIASLLEKFPEQELREKRGEEPFILTWAFTYRRATCRGIGACVEVLAPAMANELGALLPFFDTLHVTAVGHSLGGLVWRFLLDKKATELPLFLPSRGCVPSERTFGQPRRDAEGGLRRDAGVAGFPPGGPSHVPKKRMGLGRFVRRREKNPAWDGTGRTRVAAHTDAQEAKKKRRSFFPFSLSRVSASSPSSARVETTESPTPSPALASASASAGRRSAFHFYPRTRDGKPRQSPLRSRDAKGSGAPFPAKREALRTEVLALFGRILNSPKVVLDVFCTLASPHVGTYKSKAFVRAVPKALSFMSCLPASEIAKEILNADEQQLIRCLVEHEKARHSWLPFQGGGGHGGTESGEGERGPRLDAGDEGRRGESDFFGGNEQQSFLCSGNREERVRCVRAGGETGCGQEQEQARERELERTSSVPRKRDGGGLQSRSTSSASAADDGLFVNRSSPCSSATTHTGASVGLVETCATSCFVSCRGSHCAVVSAPSPSPYASPEADTLFTRPAPQSVPVFSSDSETGSWSSFSPPSSSCVRAGSALLPSASGAQETQRKEGAPHKAFRWVLFYGVLDTDWLVSVNSALGTCIDLKLTPVGQEAFRHPMRPVEFSLDKDRKVRLGRPEGGEDEEPEDREDDSEGKGRQEKSEFQLCDTRLTSSVKKREKEISLVAQQVEVLQSLKHLRRFVVYIPQNPVTTAAHATIKCSPNYVTQETQRSMRKQAHEILQHITAGLLTGATNAVGDAEPEAESRYIL</sequence>
<feature type="region of interest" description="Disordered" evidence="1">
    <location>
        <begin position="103"/>
        <end position="158"/>
    </location>
</feature>
<reference evidence="2" key="1">
    <citation type="submission" date="2011-02" db="EMBL/GenBank/DDBJ databases">
        <authorList>
            <person name="Aslett M."/>
        </authorList>
    </citation>
    <scope>NUCLEOTIDE SEQUENCE</scope>
    <source>
        <strain evidence="2">Liverpool</strain>
    </source>
</reference>
<feature type="compositionally biased region" description="Basic and acidic residues" evidence="1">
    <location>
        <begin position="646"/>
        <end position="658"/>
    </location>
</feature>
<dbReference type="OMA" id="HATIKCS"/>
<evidence type="ECO:0000256" key="1">
    <source>
        <dbReference type="SAM" id="MobiDB-lite"/>
    </source>
</evidence>
<feature type="compositionally biased region" description="Basic and acidic residues" evidence="1">
    <location>
        <begin position="1175"/>
        <end position="1184"/>
    </location>
</feature>
<feature type="compositionally biased region" description="Gly residues" evidence="1">
    <location>
        <begin position="880"/>
        <end position="890"/>
    </location>
</feature>
<feature type="compositionally biased region" description="Basic and acidic residues" evidence="1">
    <location>
        <begin position="763"/>
        <end position="780"/>
    </location>
</feature>
<reference evidence="3" key="4">
    <citation type="journal article" date="2015" name="PLoS ONE">
        <title>Comprehensive Evaluation of Toxoplasma gondii VEG and Neospora caninum LIV Genomes with Tachyzoite Stage Transcriptome and Proteome Defines Novel Transcript Features.</title>
        <authorList>
            <person name="Ramaprasad A."/>
            <person name="Mourier T."/>
            <person name="Naeem R."/>
            <person name="Malas T.B."/>
            <person name="Moussa E."/>
            <person name="Panigrahi A."/>
            <person name="Vermont S.J."/>
            <person name="Otto T.D."/>
            <person name="Wastling J."/>
            <person name="Pain A."/>
        </authorList>
    </citation>
    <scope>NUCLEOTIDE SEQUENCE</scope>
    <source>
        <strain evidence="3">Liverpool</strain>
    </source>
</reference>
<proteinExistence type="predicted"/>
<evidence type="ECO:0000313" key="3">
    <source>
        <dbReference type="EMBL" id="CEL66227.1"/>
    </source>
</evidence>
<dbReference type="InParanoid" id="F0VEW5"/>
<feature type="compositionally biased region" description="Low complexity" evidence="1">
    <location>
        <begin position="51"/>
        <end position="86"/>
    </location>
</feature>
<feature type="region of interest" description="Disordered" evidence="1">
    <location>
        <begin position="238"/>
        <end position="386"/>
    </location>
</feature>
<feature type="region of interest" description="Disordered" evidence="1">
    <location>
        <begin position="938"/>
        <end position="983"/>
    </location>
</feature>
<dbReference type="EMBL" id="FR823388">
    <property type="protein sequence ID" value="CBZ52259.1"/>
    <property type="molecule type" value="Genomic_DNA"/>
</dbReference>
<feature type="compositionally biased region" description="Basic and acidic residues" evidence="1">
    <location>
        <begin position="892"/>
        <end position="910"/>
    </location>
</feature>
<feature type="compositionally biased region" description="Basic residues" evidence="1">
    <location>
        <begin position="671"/>
        <end position="686"/>
    </location>
</feature>
<dbReference type="OrthoDB" id="332277at2759"/>
<feature type="region of interest" description="Disordered" evidence="1">
    <location>
        <begin position="1"/>
        <end position="86"/>
    </location>
</feature>
<feature type="compositionally biased region" description="Basic and acidic residues" evidence="1">
    <location>
        <begin position="1"/>
        <end position="22"/>
    </location>
</feature>
<dbReference type="RefSeq" id="XP_003882291.1">
    <property type="nucleotide sequence ID" value="XM_003882242.1"/>
</dbReference>
<protein>
    <submittedName>
        <fullName evidence="2">Uncharacterized protein</fullName>
    </submittedName>
</protein>
<dbReference type="EMBL" id="LN714481">
    <property type="protein sequence ID" value="CEL66227.1"/>
    <property type="molecule type" value="Genomic_DNA"/>
</dbReference>
<reference evidence="2" key="2">
    <citation type="submission" date="2011-03" db="EMBL/GenBank/DDBJ databases">
        <title>Comparative genomics and transcriptomics of Neospora caninum and Toxoplasma gondii.</title>
        <authorList>
            <person name="Reid A.J."/>
            <person name="Sohal A."/>
            <person name="Harris D."/>
            <person name="Quail M."/>
            <person name="Sanders M."/>
            <person name="Berriman M."/>
            <person name="Wastling J.M."/>
            <person name="Pain A."/>
        </authorList>
    </citation>
    <scope>NUCLEOTIDE SEQUENCE</scope>
    <source>
        <strain evidence="2">Liverpool</strain>
    </source>
</reference>
<feature type="region of interest" description="Disordered" evidence="1">
    <location>
        <begin position="877"/>
        <end position="914"/>
    </location>
</feature>
<organism evidence="2 4">
    <name type="scientific">Neospora caninum (strain Liverpool)</name>
    <dbReference type="NCBI Taxonomy" id="572307"/>
    <lineage>
        <taxon>Eukaryota</taxon>
        <taxon>Sar</taxon>
        <taxon>Alveolata</taxon>
        <taxon>Apicomplexa</taxon>
        <taxon>Conoidasida</taxon>
        <taxon>Coccidia</taxon>
        <taxon>Eucoccidiorida</taxon>
        <taxon>Eimeriorina</taxon>
        <taxon>Sarcocystidae</taxon>
        <taxon>Neospora</taxon>
    </lineage>
</organism>
<dbReference type="VEuPathDB" id="ToxoDB:NCLIV_020460"/>
<gene>
    <name evidence="3" type="ORF">BN1204_020460</name>
    <name evidence="2" type="ORF">NCLIV_020460</name>
</gene>
<dbReference type="eggNOG" id="ENOG502QZM9">
    <property type="taxonomic scope" value="Eukaryota"/>
</dbReference>
<feature type="compositionally biased region" description="Low complexity" evidence="1">
    <location>
        <begin position="743"/>
        <end position="755"/>
    </location>
</feature>
<keyword evidence="4" id="KW-1185">Reference proteome</keyword>
<accession>F0VEW5</accession>
<reference evidence="4" key="3">
    <citation type="journal article" date="2012" name="PLoS Pathog.">
        <title>Comparative genomics of the apicomplexan parasites Toxoplasma gondii and Neospora caninum: Coccidia differing in host range and transmission strategy.</title>
        <authorList>
            <person name="Reid A.J."/>
            <person name="Vermont S.J."/>
            <person name="Cotton J.A."/>
            <person name="Harris D."/>
            <person name="Hill-Cawthorne G.A."/>
            <person name="Konen-Waisman S."/>
            <person name="Latham S.M."/>
            <person name="Mourier T."/>
            <person name="Norton R."/>
            <person name="Quail M.A."/>
            <person name="Sanders M."/>
            <person name="Shanmugam D."/>
            <person name="Sohal A."/>
            <person name="Wasmuth J.D."/>
            <person name="Brunk B."/>
            <person name="Grigg M.E."/>
            <person name="Howard J.C."/>
            <person name="Parkinson J."/>
            <person name="Roos D.S."/>
            <person name="Trees A.J."/>
            <person name="Berriman M."/>
            <person name="Pain A."/>
            <person name="Wastling J.M."/>
        </authorList>
    </citation>
    <scope>NUCLEOTIDE SEQUENCE [LARGE SCALE GENOMIC DNA]</scope>
    <source>
        <strain evidence="4">Liverpool</strain>
    </source>
</reference>
<name>F0VEW5_NEOCL</name>
<evidence type="ECO:0000313" key="4">
    <source>
        <dbReference type="Proteomes" id="UP000007494"/>
    </source>
</evidence>
<dbReference type="GeneID" id="13444103"/>
<evidence type="ECO:0000313" key="2">
    <source>
        <dbReference type="EMBL" id="CBZ52259.1"/>
    </source>
</evidence>
<feature type="compositionally biased region" description="Low complexity" evidence="1">
    <location>
        <begin position="114"/>
        <end position="132"/>
    </location>
</feature>
<feature type="region of interest" description="Disordered" evidence="1">
    <location>
        <begin position="641"/>
        <end position="710"/>
    </location>
</feature>
<dbReference type="Proteomes" id="UP000007494">
    <property type="component" value="Chromosome VIIa"/>
</dbReference>
<feature type="compositionally biased region" description="Basic and acidic residues" evidence="1">
    <location>
        <begin position="267"/>
        <end position="317"/>
    </location>
</feature>
<feature type="compositionally biased region" description="Basic and acidic residues" evidence="1">
    <location>
        <begin position="1148"/>
        <end position="1161"/>
    </location>
</feature>
<feature type="compositionally biased region" description="Low complexity" evidence="1">
    <location>
        <begin position="971"/>
        <end position="980"/>
    </location>
</feature>
<feature type="region of interest" description="Disordered" evidence="1">
    <location>
        <begin position="726"/>
        <end position="787"/>
    </location>
</feature>
<feature type="region of interest" description="Disordered" evidence="1">
    <location>
        <begin position="1148"/>
        <end position="1184"/>
    </location>
</feature>
<feature type="compositionally biased region" description="Acidic residues" evidence="1">
    <location>
        <begin position="1162"/>
        <end position="1174"/>
    </location>
</feature>